<comment type="similarity">
    <text evidence="1">Belongs to the site-specific recombinase resolvase family.</text>
</comment>
<evidence type="ECO:0000256" key="5">
    <source>
        <dbReference type="ARBA" id="ARBA00023172"/>
    </source>
</evidence>
<evidence type="ECO:0000256" key="6">
    <source>
        <dbReference type="PIRSR" id="PIRSR606118-50"/>
    </source>
</evidence>
<dbReference type="InterPro" id="IPR050639">
    <property type="entry name" value="SSR_resolvase"/>
</dbReference>
<organism evidence="9 10">
    <name type="scientific">Paraburkholderia humisilvae</name>
    <dbReference type="NCBI Taxonomy" id="627669"/>
    <lineage>
        <taxon>Bacteria</taxon>
        <taxon>Pseudomonadati</taxon>
        <taxon>Pseudomonadota</taxon>
        <taxon>Betaproteobacteria</taxon>
        <taxon>Burkholderiales</taxon>
        <taxon>Burkholderiaceae</taxon>
        <taxon>Paraburkholderia</taxon>
    </lineage>
</organism>
<feature type="active site" description="O-(5'-phospho-DNA)-serine intermediate" evidence="6 7">
    <location>
        <position position="9"/>
    </location>
</feature>
<dbReference type="CDD" id="cd03768">
    <property type="entry name" value="SR_ResInv"/>
    <property type="match status" value="1"/>
</dbReference>
<dbReference type="SMART" id="SM00857">
    <property type="entry name" value="Resolvase"/>
    <property type="match status" value="1"/>
</dbReference>
<dbReference type="Proteomes" id="UP000494363">
    <property type="component" value="Unassembled WGS sequence"/>
</dbReference>
<evidence type="ECO:0000259" key="8">
    <source>
        <dbReference type="PROSITE" id="PS51736"/>
    </source>
</evidence>
<proteinExistence type="inferred from homology"/>
<evidence type="ECO:0000256" key="2">
    <source>
        <dbReference type="ARBA" id="ARBA00022908"/>
    </source>
</evidence>
<protein>
    <submittedName>
        <fullName evidence="9">DNA-invertase hin</fullName>
    </submittedName>
</protein>
<dbReference type="SUPFAM" id="SSF53041">
    <property type="entry name" value="Resolvase-like"/>
    <property type="match status" value="1"/>
</dbReference>
<evidence type="ECO:0000313" key="10">
    <source>
        <dbReference type="Proteomes" id="UP000494363"/>
    </source>
</evidence>
<dbReference type="FunFam" id="3.40.50.1390:FF:000001">
    <property type="entry name" value="DNA recombinase"/>
    <property type="match status" value="1"/>
</dbReference>
<dbReference type="AlphaFoldDB" id="A0A6J5FA79"/>
<evidence type="ECO:0000256" key="4">
    <source>
        <dbReference type="ARBA" id="ARBA00023125"/>
    </source>
</evidence>
<keyword evidence="10" id="KW-1185">Reference proteome</keyword>
<dbReference type="GO" id="GO:0003677">
    <property type="term" value="F:DNA binding"/>
    <property type="evidence" value="ECO:0007669"/>
    <property type="project" value="UniProtKB-KW"/>
</dbReference>
<dbReference type="GO" id="GO:0000150">
    <property type="term" value="F:DNA strand exchange activity"/>
    <property type="evidence" value="ECO:0007669"/>
    <property type="project" value="UniProtKB-KW"/>
</dbReference>
<dbReference type="Pfam" id="PF00239">
    <property type="entry name" value="Resolvase"/>
    <property type="match status" value="1"/>
</dbReference>
<dbReference type="EMBL" id="CADIKH010000134">
    <property type="protein sequence ID" value="CAB3774572.1"/>
    <property type="molecule type" value="Genomic_DNA"/>
</dbReference>
<evidence type="ECO:0000256" key="3">
    <source>
        <dbReference type="ARBA" id="ARBA00023100"/>
    </source>
</evidence>
<keyword evidence="3" id="KW-0230">DNA invertase</keyword>
<reference evidence="9 10" key="1">
    <citation type="submission" date="2020-04" db="EMBL/GenBank/DDBJ databases">
        <authorList>
            <person name="De Canck E."/>
        </authorList>
    </citation>
    <scope>NUCLEOTIDE SEQUENCE [LARGE SCALE GENOMIC DNA]</scope>
    <source>
        <strain evidence="9 10">LMG 29542</strain>
    </source>
</reference>
<keyword evidence="5" id="KW-0233">DNA recombination</keyword>
<feature type="domain" description="Resolvase/invertase-type recombinase catalytic" evidence="8">
    <location>
        <begin position="1"/>
        <end position="135"/>
    </location>
</feature>
<keyword evidence="4" id="KW-0238">DNA-binding</keyword>
<dbReference type="RefSeq" id="WP_175233125.1">
    <property type="nucleotide sequence ID" value="NZ_CADIKH010000134.1"/>
</dbReference>
<keyword evidence="2" id="KW-0229">DNA integration</keyword>
<accession>A0A6J5FA79</accession>
<dbReference type="PANTHER" id="PTHR30461:SF2">
    <property type="entry name" value="SERINE RECOMBINASE PINE-RELATED"/>
    <property type="match status" value="1"/>
</dbReference>
<evidence type="ECO:0000313" key="9">
    <source>
        <dbReference type="EMBL" id="CAB3774572.1"/>
    </source>
</evidence>
<gene>
    <name evidence="9" type="primary">hin_2</name>
    <name evidence="9" type="ORF">LMG29542_07950</name>
</gene>
<dbReference type="InterPro" id="IPR006118">
    <property type="entry name" value="Recombinase_CS"/>
</dbReference>
<evidence type="ECO:0000256" key="7">
    <source>
        <dbReference type="PROSITE-ProRule" id="PRU10137"/>
    </source>
</evidence>
<name>A0A6J5FA79_9BURK</name>
<dbReference type="PANTHER" id="PTHR30461">
    <property type="entry name" value="DNA-INVERTASE FROM LAMBDOID PROPHAGE"/>
    <property type="match status" value="1"/>
</dbReference>
<sequence length="199" mass="21988">MRIGYARVSTAEQILDLQLSALKKYECDHIFSDFGFSGANFNRPGFQDALNTAGPGSTIVVWRLDRLGRSLRHLVEVMSDLRAREVGVVSLTEGIDTRSPTGQFTFHIIAALAEFERALISERTRAGIAAARDRGRRPGRPSSLTRSQIELAVDLLKSNSEKSVASALNVHHKTLRRQLRKFGLDESLTSNALAPQVTE</sequence>
<dbReference type="PROSITE" id="PS00397">
    <property type="entry name" value="RECOMBINASES_1"/>
    <property type="match status" value="1"/>
</dbReference>
<dbReference type="InterPro" id="IPR036162">
    <property type="entry name" value="Resolvase-like_N_sf"/>
</dbReference>
<dbReference type="InterPro" id="IPR006119">
    <property type="entry name" value="Resolv_N"/>
</dbReference>
<dbReference type="GO" id="GO:0015074">
    <property type="term" value="P:DNA integration"/>
    <property type="evidence" value="ECO:0007669"/>
    <property type="project" value="UniProtKB-KW"/>
</dbReference>
<evidence type="ECO:0000256" key="1">
    <source>
        <dbReference type="ARBA" id="ARBA00009913"/>
    </source>
</evidence>
<dbReference type="PROSITE" id="PS51736">
    <property type="entry name" value="RECOMBINASES_3"/>
    <property type="match status" value="1"/>
</dbReference>
<dbReference type="Gene3D" id="3.40.50.1390">
    <property type="entry name" value="Resolvase, N-terminal catalytic domain"/>
    <property type="match status" value="1"/>
</dbReference>